<evidence type="ECO:0000256" key="5">
    <source>
        <dbReference type="SAM" id="Coils"/>
    </source>
</evidence>
<dbReference type="GO" id="GO:0000987">
    <property type="term" value="F:cis-regulatory region sequence-specific DNA binding"/>
    <property type="evidence" value="ECO:0007669"/>
    <property type="project" value="InterPro"/>
</dbReference>
<dbReference type="InterPro" id="IPR050142">
    <property type="entry name" value="MADS-box/MEF2_TF"/>
</dbReference>
<evidence type="ECO:0000256" key="3">
    <source>
        <dbReference type="ARBA" id="ARBA00023163"/>
    </source>
</evidence>
<evidence type="ECO:0000313" key="7">
    <source>
        <dbReference type="EMBL" id="KAG6533933.1"/>
    </source>
</evidence>
<dbReference type="CDD" id="cd00266">
    <property type="entry name" value="MADS_SRF_like"/>
    <property type="match status" value="1"/>
</dbReference>
<dbReference type="SMART" id="SM00432">
    <property type="entry name" value="MADS"/>
    <property type="match status" value="1"/>
</dbReference>
<dbReference type="InterPro" id="IPR033897">
    <property type="entry name" value="SRF-like_MADS-box"/>
</dbReference>
<dbReference type="FunFam" id="3.40.1810.10:FF:000024">
    <property type="entry name" value="Agamous-like MADS-box protein AGL80"/>
    <property type="match status" value="1"/>
</dbReference>
<dbReference type="GO" id="GO:0045944">
    <property type="term" value="P:positive regulation of transcription by RNA polymerase II"/>
    <property type="evidence" value="ECO:0007669"/>
    <property type="project" value="InterPro"/>
</dbReference>
<dbReference type="PANTHER" id="PTHR48019">
    <property type="entry name" value="SERUM RESPONSE FACTOR HOMOLOG"/>
    <property type="match status" value="1"/>
</dbReference>
<gene>
    <name evidence="7" type="ORF">ZIOFF_007812</name>
</gene>
<organism evidence="7 8">
    <name type="scientific">Zingiber officinale</name>
    <name type="common">Ginger</name>
    <name type="synonym">Amomum zingiber</name>
    <dbReference type="NCBI Taxonomy" id="94328"/>
    <lineage>
        <taxon>Eukaryota</taxon>
        <taxon>Viridiplantae</taxon>
        <taxon>Streptophyta</taxon>
        <taxon>Embryophyta</taxon>
        <taxon>Tracheophyta</taxon>
        <taxon>Spermatophyta</taxon>
        <taxon>Magnoliopsida</taxon>
        <taxon>Liliopsida</taxon>
        <taxon>Zingiberales</taxon>
        <taxon>Zingiberaceae</taxon>
        <taxon>Zingiber</taxon>
    </lineage>
</organism>
<name>A0A8J5HUX3_ZINOF</name>
<dbReference type="OrthoDB" id="762064at2759"/>
<dbReference type="GO" id="GO:0000981">
    <property type="term" value="F:DNA-binding transcription factor activity, RNA polymerase II-specific"/>
    <property type="evidence" value="ECO:0007669"/>
    <property type="project" value="InterPro"/>
</dbReference>
<feature type="domain" description="MADS-box" evidence="6">
    <location>
        <begin position="14"/>
        <end position="62"/>
    </location>
</feature>
<dbReference type="Pfam" id="PF00319">
    <property type="entry name" value="SRF-TF"/>
    <property type="match status" value="1"/>
</dbReference>
<evidence type="ECO:0000259" key="6">
    <source>
        <dbReference type="PROSITE" id="PS50066"/>
    </source>
</evidence>
<keyword evidence="2" id="KW-0238">DNA-binding</keyword>
<evidence type="ECO:0000313" key="8">
    <source>
        <dbReference type="Proteomes" id="UP000734854"/>
    </source>
</evidence>
<protein>
    <recommendedName>
        <fullName evidence="6">MADS-box domain-containing protein</fullName>
    </recommendedName>
</protein>
<dbReference type="Proteomes" id="UP000734854">
    <property type="component" value="Unassembled WGS sequence"/>
</dbReference>
<evidence type="ECO:0000256" key="1">
    <source>
        <dbReference type="ARBA" id="ARBA00023015"/>
    </source>
</evidence>
<evidence type="ECO:0000256" key="2">
    <source>
        <dbReference type="ARBA" id="ARBA00023125"/>
    </source>
</evidence>
<keyword evidence="1" id="KW-0805">Transcription regulation</keyword>
<keyword evidence="3" id="KW-0804">Transcription</keyword>
<dbReference type="EMBL" id="JACMSC010000002">
    <property type="protein sequence ID" value="KAG6533933.1"/>
    <property type="molecule type" value="Genomic_DNA"/>
</dbReference>
<dbReference type="InterPro" id="IPR002100">
    <property type="entry name" value="TF_MADSbox"/>
</dbReference>
<keyword evidence="4" id="KW-0539">Nucleus</keyword>
<dbReference type="GO" id="GO:0046983">
    <property type="term" value="F:protein dimerization activity"/>
    <property type="evidence" value="ECO:0007669"/>
    <property type="project" value="InterPro"/>
</dbReference>
<proteinExistence type="predicted"/>
<feature type="coiled-coil region" evidence="5">
    <location>
        <begin position="100"/>
        <end position="127"/>
    </location>
</feature>
<keyword evidence="5" id="KW-0175">Coiled coil</keyword>
<evidence type="ECO:0000256" key="4">
    <source>
        <dbReference type="ARBA" id="ARBA00023242"/>
    </source>
</evidence>
<dbReference type="AlphaFoldDB" id="A0A8J5HUX3"/>
<comment type="caution">
    <text evidence="7">The sequence shown here is derived from an EMBL/GenBank/DDBJ whole genome shotgun (WGS) entry which is preliminary data.</text>
</comment>
<dbReference type="PROSITE" id="PS50066">
    <property type="entry name" value="MADS_BOX_2"/>
    <property type="match status" value="1"/>
</dbReference>
<keyword evidence="8" id="KW-1185">Reference proteome</keyword>
<accession>A0A8J5HUX3</accession>
<reference evidence="7 8" key="1">
    <citation type="submission" date="2020-08" db="EMBL/GenBank/DDBJ databases">
        <title>Plant Genome Project.</title>
        <authorList>
            <person name="Zhang R.-G."/>
        </authorList>
    </citation>
    <scope>NUCLEOTIDE SEQUENCE [LARGE SCALE GENOMIC DNA]</scope>
    <source>
        <tissue evidence="7">Rhizome</tissue>
    </source>
</reference>
<sequence>MATGRCFNSSRATMARKKVKLAWIANDSTRRATFKKRRKGLMKKASELGTLCDVKVCVIVYAPQEPPPEVWPSVTDATCVLARFKRMPETEQSKKMVNQEAFLLQRVAKLREQLRKQKRENLELETSMLMRRGLTDGAGLCEVELEAITSLAWMVEAKVKLVRERMEQVIRNQRILIVGLRKAEEERPSRWSEGRRRRQRQPVKCGVRTRKITLAQVRGA</sequence>